<gene>
    <name evidence="2" type="ORF">AC579_1105</name>
</gene>
<name>A0A139I058_9PEZI</name>
<evidence type="ECO:0000256" key="1">
    <source>
        <dbReference type="SAM" id="MobiDB-lite"/>
    </source>
</evidence>
<reference evidence="2 3" key="1">
    <citation type="submission" date="2015-07" db="EMBL/GenBank/DDBJ databases">
        <title>Comparative genomics of the Sigatoka disease complex on banana suggests a link between parallel evolutionary changes in Pseudocercospora fijiensis and Pseudocercospora eumusae and increased virulence on the banana host.</title>
        <authorList>
            <person name="Chang T.-C."/>
            <person name="Salvucci A."/>
            <person name="Crous P.W."/>
            <person name="Stergiopoulos I."/>
        </authorList>
    </citation>
    <scope>NUCLEOTIDE SEQUENCE [LARGE SCALE GENOMIC DNA]</scope>
    <source>
        <strain evidence="2 3">CBS 116634</strain>
    </source>
</reference>
<sequence>MPPTLRSAKRKRSDEQHQPSEAHPKRRALQSTVPRKRSIEQRERQGQCWPRPLTAQSLDRVPRDCSEQRVSRWEGRDTVRLRNMSSSATGSGSNPRKRSRRTASTLASASSLPTSVPSERTSTYHKHATDVFMDNNIFGPSYRVDPANKAALLDGLARARRSLSPSLYPDSKFEAFVRANHKALNEGQLVSEVVHPYFTSYFDHAASTDLAFTSLEPVVPAPLTMPPPKPDHSFGAAKEDIHATVRHALDRYIICAPGCQTPAAVNDMMQVKGPDGKASVLETQITQDGAVGERAMHQLHSYARGSAYTADGVAHTFVQSYHAGTMKYYVAHRSPRADASGTDRVYTTEIAGQYLCGSPSQLRDGIKMYRNSVEMAAQCRRQAVDDANARAIQSALTTEESDIEESNELYDVPT</sequence>
<feature type="region of interest" description="Disordered" evidence="1">
    <location>
        <begin position="1"/>
        <end position="50"/>
    </location>
</feature>
<feature type="region of interest" description="Disordered" evidence="1">
    <location>
        <begin position="77"/>
        <end position="122"/>
    </location>
</feature>
<evidence type="ECO:0000313" key="3">
    <source>
        <dbReference type="Proteomes" id="UP000073492"/>
    </source>
</evidence>
<dbReference type="AlphaFoldDB" id="A0A139I058"/>
<dbReference type="OrthoDB" id="5336565at2759"/>
<evidence type="ECO:0000313" key="2">
    <source>
        <dbReference type="EMBL" id="KXT07982.1"/>
    </source>
</evidence>
<comment type="caution">
    <text evidence="2">The sequence shown here is derived from an EMBL/GenBank/DDBJ whole genome shotgun (WGS) entry which is preliminary data.</text>
</comment>
<feature type="compositionally biased region" description="Basic and acidic residues" evidence="1">
    <location>
        <begin position="12"/>
        <end position="23"/>
    </location>
</feature>
<proteinExistence type="predicted"/>
<dbReference type="Proteomes" id="UP000073492">
    <property type="component" value="Unassembled WGS sequence"/>
</dbReference>
<protein>
    <submittedName>
        <fullName evidence="2">Uncharacterized protein</fullName>
    </submittedName>
</protein>
<keyword evidence="3" id="KW-1185">Reference proteome</keyword>
<dbReference type="EMBL" id="LFZO01000505">
    <property type="protein sequence ID" value="KXT07982.1"/>
    <property type="molecule type" value="Genomic_DNA"/>
</dbReference>
<dbReference type="STRING" id="113226.A0A139I058"/>
<feature type="compositionally biased region" description="Polar residues" evidence="1">
    <location>
        <begin position="83"/>
        <end position="94"/>
    </location>
</feature>
<organism evidence="2 3">
    <name type="scientific">Pseudocercospora musae</name>
    <dbReference type="NCBI Taxonomy" id="113226"/>
    <lineage>
        <taxon>Eukaryota</taxon>
        <taxon>Fungi</taxon>
        <taxon>Dikarya</taxon>
        <taxon>Ascomycota</taxon>
        <taxon>Pezizomycotina</taxon>
        <taxon>Dothideomycetes</taxon>
        <taxon>Dothideomycetidae</taxon>
        <taxon>Mycosphaerellales</taxon>
        <taxon>Mycosphaerellaceae</taxon>
        <taxon>Pseudocercospora</taxon>
    </lineage>
</organism>
<feature type="compositionally biased region" description="Low complexity" evidence="1">
    <location>
        <begin position="102"/>
        <end position="118"/>
    </location>
</feature>
<accession>A0A139I058</accession>